<feature type="region of interest" description="Disordered" evidence="1">
    <location>
        <begin position="1"/>
        <end position="26"/>
    </location>
</feature>
<dbReference type="EMBL" id="JAJFAZ020000001">
    <property type="protein sequence ID" value="KAI5348750.1"/>
    <property type="molecule type" value="Genomic_DNA"/>
</dbReference>
<dbReference type="AlphaFoldDB" id="A0AAD4WSF7"/>
<accession>A0AAD4WSF7</accession>
<protein>
    <submittedName>
        <fullName evidence="2">Uncharacterized protein</fullName>
    </submittedName>
</protein>
<comment type="caution">
    <text evidence="2">The sequence shown here is derived from an EMBL/GenBank/DDBJ whole genome shotgun (WGS) entry which is preliminary data.</text>
</comment>
<evidence type="ECO:0000313" key="3">
    <source>
        <dbReference type="Proteomes" id="UP001054821"/>
    </source>
</evidence>
<organism evidence="2 3">
    <name type="scientific">Prunus dulcis</name>
    <name type="common">Almond</name>
    <name type="synonym">Amygdalus dulcis</name>
    <dbReference type="NCBI Taxonomy" id="3755"/>
    <lineage>
        <taxon>Eukaryota</taxon>
        <taxon>Viridiplantae</taxon>
        <taxon>Streptophyta</taxon>
        <taxon>Embryophyta</taxon>
        <taxon>Tracheophyta</taxon>
        <taxon>Spermatophyta</taxon>
        <taxon>Magnoliopsida</taxon>
        <taxon>eudicotyledons</taxon>
        <taxon>Gunneridae</taxon>
        <taxon>Pentapetalae</taxon>
        <taxon>rosids</taxon>
        <taxon>fabids</taxon>
        <taxon>Rosales</taxon>
        <taxon>Rosaceae</taxon>
        <taxon>Amygdaloideae</taxon>
        <taxon>Amygdaleae</taxon>
        <taxon>Prunus</taxon>
    </lineage>
</organism>
<reference evidence="2 3" key="1">
    <citation type="journal article" date="2022" name="G3 (Bethesda)">
        <title>Whole-genome sequence and methylome profiling of the almond [Prunus dulcis (Mill.) D.A. Webb] cultivar 'Nonpareil'.</title>
        <authorList>
            <person name="D'Amico-Willman K.M."/>
            <person name="Ouma W.Z."/>
            <person name="Meulia T."/>
            <person name="Sideli G.M."/>
            <person name="Gradziel T.M."/>
            <person name="Fresnedo-Ramirez J."/>
        </authorList>
    </citation>
    <scope>NUCLEOTIDE SEQUENCE [LARGE SCALE GENOMIC DNA]</scope>
    <source>
        <strain evidence="2">Clone GOH B32 T37-40</strain>
    </source>
</reference>
<evidence type="ECO:0000313" key="2">
    <source>
        <dbReference type="EMBL" id="KAI5348750.1"/>
    </source>
</evidence>
<gene>
    <name evidence="2" type="ORF">L3X38_001637</name>
</gene>
<proteinExistence type="predicted"/>
<name>A0AAD4WSF7_PRUDU</name>
<feature type="compositionally biased region" description="Basic and acidic residues" evidence="1">
    <location>
        <begin position="12"/>
        <end position="26"/>
    </location>
</feature>
<sequence>MKKRIVGSAHDMNTEKDKKESDDEKACTDKIAKLEESLKKKKQDDRTFSFLRKTLGSFTKNLVYIWGKLHFPDLSQMFV</sequence>
<dbReference type="Proteomes" id="UP001054821">
    <property type="component" value="Chromosome 1"/>
</dbReference>
<evidence type="ECO:0000256" key="1">
    <source>
        <dbReference type="SAM" id="MobiDB-lite"/>
    </source>
</evidence>
<keyword evidence="3" id="KW-1185">Reference proteome</keyword>